<dbReference type="STRING" id="1450539.A0A318Z7P5"/>
<dbReference type="InterPro" id="IPR001810">
    <property type="entry name" value="F-box_dom"/>
</dbReference>
<dbReference type="AlphaFoldDB" id="A0A318Z7P5"/>
<keyword evidence="3" id="KW-1185">Reference proteome</keyword>
<dbReference type="Gene3D" id="1.20.1280.50">
    <property type="match status" value="1"/>
</dbReference>
<accession>A0A318Z7P5</accession>
<feature type="non-terminal residue" evidence="2">
    <location>
        <position position="122"/>
    </location>
</feature>
<feature type="domain" description="F-box" evidence="1">
    <location>
        <begin position="2"/>
        <end position="44"/>
    </location>
</feature>
<evidence type="ECO:0000313" key="3">
    <source>
        <dbReference type="Proteomes" id="UP000248349"/>
    </source>
</evidence>
<sequence>IPEILESILLQLDMRTLLTAAQLVCHEWRALITQSCRLQEKLFFRPRMHGPPVPNPLLAEVFPLVFPPSPPPLPGRVALAEKSGFRNLTFRYLDMIWNPRKQAAYTRTDASWRRMLIRQPPV</sequence>
<dbReference type="Pfam" id="PF12937">
    <property type="entry name" value="F-box-like"/>
    <property type="match status" value="1"/>
</dbReference>
<gene>
    <name evidence="2" type="ORF">BP01DRAFT_263810</name>
</gene>
<dbReference type="CDD" id="cd09917">
    <property type="entry name" value="F-box_SF"/>
    <property type="match status" value="1"/>
</dbReference>
<dbReference type="RefSeq" id="XP_025428436.1">
    <property type="nucleotide sequence ID" value="XM_025571331.1"/>
</dbReference>
<dbReference type="EMBL" id="KZ821251">
    <property type="protein sequence ID" value="PYH42454.1"/>
    <property type="molecule type" value="Genomic_DNA"/>
</dbReference>
<feature type="non-terminal residue" evidence="2">
    <location>
        <position position="1"/>
    </location>
</feature>
<organism evidence="2 3">
    <name type="scientific">Aspergillus saccharolyticus JOP 1030-1</name>
    <dbReference type="NCBI Taxonomy" id="1450539"/>
    <lineage>
        <taxon>Eukaryota</taxon>
        <taxon>Fungi</taxon>
        <taxon>Dikarya</taxon>
        <taxon>Ascomycota</taxon>
        <taxon>Pezizomycotina</taxon>
        <taxon>Eurotiomycetes</taxon>
        <taxon>Eurotiomycetidae</taxon>
        <taxon>Eurotiales</taxon>
        <taxon>Aspergillaceae</taxon>
        <taxon>Aspergillus</taxon>
        <taxon>Aspergillus subgen. Circumdati</taxon>
    </lineage>
</organism>
<reference evidence="2 3" key="1">
    <citation type="submission" date="2016-12" db="EMBL/GenBank/DDBJ databases">
        <title>The genomes of Aspergillus section Nigri reveals drivers in fungal speciation.</title>
        <authorList>
            <consortium name="DOE Joint Genome Institute"/>
            <person name="Vesth T.C."/>
            <person name="Nybo J."/>
            <person name="Theobald S."/>
            <person name="Brandl J."/>
            <person name="Frisvad J.C."/>
            <person name="Nielsen K.F."/>
            <person name="Lyhne E.K."/>
            <person name="Kogle M.E."/>
            <person name="Kuo A."/>
            <person name="Riley R."/>
            <person name="Clum A."/>
            <person name="Nolan M."/>
            <person name="Lipzen A."/>
            <person name="Salamov A."/>
            <person name="Henrissat B."/>
            <person name="Wiebenga A."/>
            <person name="De Vries R.P."/>
            <person name="Grigoriev I.V."/>
            <person name="Mortensen U.H."/>
            <person name="Andersen M.R."/>
            <person name="Baker S.E."/>
        </authorList>
    </citation>
    <scope>NUCLEOTIDE SEQUENCE [LARGE SCALE GENOMIC DNA]</scope>
    <source>
        <strain evidence="2 3">JOP 1030-1</strain>
    </source>
</reference>
<dbReference type="InterPro" id="IPR036047">
    <property type="entry name" value="F-box-like_dom_sf"/>
</dbReference>
<dbReference type="OrthoDB" id="3800738at2759"/>
<dbReference type="GeneID" id="37072559"/>
<dbReference type="Proteomes" id="UP000248349">
    <property type="component" value="Unassembled WGS sequence"/>
</dbReference>
<evidence type="ECO:0000259" key="1">
    <source>
        <dbReference type="Pfam" id="PF12937"/>
    </source>
</evidence>
<protein>
    <recommendedName>
        <fullName evidence="1">F-box domain-containing protein</fullName>
    </recommendedName>
</protein>
<evidence type="ECO:0000313" key="2">
    <source>
        <dbReference type="EMBL" id="PYH42454.1"/>
    </source>
</evidence>
<dbReference type="SUPFAM" id="SSF81383">
    <property type="entry name" value="F-box domain"/>
    <property type="match status" value="1"/>
</dbReference>
<proteinExistence type="predicted"/>
<name>A0A318Z7P5_9EURO</name>